<name>A0A383TDT5_9LACT</name>
<evidence type="ECO:0000313" key="2">
    <source>
        <dbReference type="Proteomes" id="UP000262072"/>
    </source>
</evidence>
<sequence>MLKWKINKLETDLRLEKLLDLEELPEGEGIDNPIVLRLEDNIKQLTASLAEKEQAMKSLVMLIDRFKGLDNQILKMKYIEGLTLKEIAEKLIYSHQHIVNLHTSIIKAIALFE</sequence>
<dbReference type="AlphaFoldDB" id="A0A383TDT5"/>
<organism evidence="1 2">
    <name type="scientific">Trichococcus shcherbakoviae</name>
    <dbReference type="NCBI Taxonomy" id="2094020"/>
    <lineage>
        <taxon>Bacteria</taxon>
        <taxon>Bacillati</taxon>
        <taxon>Bacillota</taxon>
        <taxon>Bacilli</taxon>
        <taxon>Lactobacillales</taxon>
        <taxon>Carnobacteriaceae</taxon>
        <taxon>Trichococcus</taxon>
    </lineage>
</organism>
<dbReference type="InterPro" id="IPR013324">
    <property type="entry name" value="RNA_pol_sigma_r3/r4-like"/>
</dbReference>
<dbReference type="SUPFAM" id="SSF88659">
    <property type="entry name" value="Sigma3 and sigma4 domains of RNA polymerase sigma factors"/>
    <property type="match status" value="1"/>
</dbReference>
<dbReference type="RefSeq" id="WP_119093044.1">
    <property type="nucleotide sequence ID" value="NZ_UNRR01000018.1"/>
</dbReference>
<dbReference type="Gene3D" id="1.20.140.160">
    <property type="match status" value="1"/>
</dbReference>
<dbReference type="EMBL" id="UNRR01000018">
    <property type="protein sequence ID" value="SYZ78510.1"/>
    <property type="molecule type" value="Genomic_DNA"/>
</dbReference>
<dbReference type="OrthoDB" id="2454082at2"/>
<evidence type="ECO:0000313" key="1">
    <source>
        <dbReference type="EMBL" id="SYZ78510.1"/>
    </source>
</evidence>
<gene>
    <name evidence="1" type="ORF">TART1_1294</name>
</gene>
<proteinExistence type="predicted"/>
<reference evidence="2" key="1">
    <citation type="submission" date="2018-05" db="EMBL/GenBank/DDBJ databases">
        <authorList>
            <person name="Strepis N."/>
        </authorList>
    </citation>
    <scope>NUCLEOTIDE SEQUENCE [LARGE SCALE GENOMIC DNA]</scope>
</reference>
<protein>
    <submittedName>
        <fullName evidence="1">Rna polymerase sigma factor region 3/4</fullName>
    </submittedName>
</protein>
<accession>A0A383TDT5</accession>
<dbReference type="Proteomes" id="UP000262072">
    <property type="component" value="Unassembled WGS sequence"/>
</dbReference>